<dbReference type="SUPFAM" id="SSF48097">
    <property type="entry name" value="Regulator of G-protein signaling, RGS"/>
    <property type="match status" value="1"/>
</dbReference>
<dbReference type="AlphaFoldDB" id="A0A2P6N3W8"/>
<keyword evidence="3" id="KW-1185">Reference proteome</keyword>
<feature type="compositionally biased region" description="Low complexity" evidence="1">
    <location>
        <begin position="124"/>
        <end position="138"/>
    </location>
</feature>
<feature type="region of interest" description="Disordered" evidence="1">
    <location>
        <begin position="163"/>
        <end position="191"/>
    </location>
</feature>
<sequence>MSDGSDISLASELDRIYKRFFDFVSPACLNMPEAIQTDISRRLVLNPMDYTAFHHAQKIAWDTLETLHLPRYLHSQPRPLRIEKSLFEKWSPTRTTRPTRPPLSIESCAQMKSGNRQQLEPIPSSSADIRSRSQSVSSNLPIRGYSSQPDLFNMSVCSSRISSTTSTCTTAPPSPVRSRMERETIEPSRKSSEKKVVIDNGSFEVELAVSTEEENPRRLRTSSFGKKLHASLDVGSKLSFTRPINGHNTTIQQGV</sequence>
<dbReference type="InterPro" id="IPR044926">
    <property type="entry name" value="RGS_subdomain_2"/>
</dbReference>
<dbReference type="Proteomes" id="UP000241769">
    <property type="component" value="Unassembled WGS sequence"/>
</dbReference>
<accession>A0A2P6N3W8</accession>
<dbReference type="EMBL" id="MDYQ01000212">
    <property type="protein sequence ID" value="PRP78650.1"/>
    <property type="molecule type" value="Genomic_DNA"/>
</dbReference>
<dbReference type="Gene3D" id="1.10.167.10">
    <property type="entry name" value="Regulator of G-protein Signalling 4, domain 2"/>
    <property type="match status" value="1"/>
</dbReference>
<evidence type="ECO:0000313" key="2">
    <source>
        <dbReference type="EMBL" id="PRP78650.1"/>
    </source>
</evidence>
<evidence type="ECO:0008006" key="4">
    <source>
        <dbReference type="Google" id="ProtNLM"/>
    </source>
</evidence>
<dbReference type="InterPro" id="IPR036305">
    <property type="entry name" value="RGS_sf"/>
</dbReference>
<feature type="compositionally biased region" description="Basic and acidic residues" evidence="1">
    <location>
        <begin position="178"/>
        <end position="191"/>
    </location>
</feature>
<gene>
    <name evidence="2" type="ORF">PROFUN_13483</name>
</gene>
<comment type="caution">
    <text evidence="2">The sequence shown here is derived from an EMBL/GenBank/DDBJ whole genome shotgun (WGS) entry which is preliminary data.</text>
</comment>
<organism evidence="2 3">
    <name type="scientific">Planoprotostelium fungivorum</name>
    <dbReference type="NCBI Taxonomy" id="1890364"/>
    <lineage>
        <taxon>Eukaryota</taxon>
        <taxon>Amoebozoa</taxon>
        <taxon>Evosea</taxon>
        <taxon>Variosea</taxon>
        <taxon>Cavosteliida</taxon>
        <taxon>Cavosteliaceae</taxon>
        <taxon>Planoprotostelium</taxon>
    </lineage>
</organism>
<protein>
    <recommendedName>
        <fullName evidence="4">RGS domain-containing protein</fullName>
    </recommendedName>
</protein>
<evidence type="ECO:0000256" key="1">
    <source>
        <dbReference type="SAM" id="MobiDB-lite"/>
    </source>
</evidence>
<dbReference type="InParanoid" id="A0A2P6N3W8"/>
<evidence type="ECO:0000313" key="3">
    <source>
        <dbReference type="Proteomes" id="UP000241769"/>
    </source>
</evidence>
<reference evidence="2 3" key="1">
    <citation type="journal article" date="2018" name="Genome Biol. Evol.">
        <title>Multiple Roots of Fruiting Body Formation in Amoebozoa.</title>
        <authorList>
            <person name="Hillmann F."/>
            <person name="Forbes G."/>
            <person name="Novohradska S."/>
            <person name="Ferling I."/>
            <person name="Riege K."/>
            <person name="Groth M."/>
            <person name="Westermann M."/>
            <person name="Marz M."/>
            <person name="Spaller T."/>
            <person name="Winckler T."/>
            <person name="Schaap P."/>
            <person name="Glockner G."/>
        </authorList>
    </citation>
    <scope>NUCLEOTIDE SEQUENCE [LARGE SCALE GENOMIC DNA]</scope>
    <source>
        <strain evidence="2 3">Jena</strain>
    </source>
</reference>
<name>A0A2P6N3W8_9EUKA</name>
<proteinExistence type="predicted"/>
<feature type="region of interest" description="Disordered" evidence="1">
    <location>
        <begin position="112"/>
        <end position="142"/>
    </location>
</feature>